<accession>A0A7C2JXY5</accession>
<protein>
    <recommendedName>
        <fullName evidence="4">Translational regulator CsrA</fullName>
    </recommendedName>
</protein>
<dbReference type="GO" id="GO:0006402">
    <property type="term" value="P:mRNA catabolic process"/>
    <property type="evidence" value="ECO:0007669"/>
    <property type="project" value="InterPro"/>
</dbReference>
<dbReference type="Gene3D" id="2.60.40.4380">
    <property type="entry name" value="Translational regulator CsrA"/>
    <property type="match status" value="1"/>
</dbReference>
<evidence type="ECO:0000256" key="1">
    <source>
        <dbReference type="ARBA" id="ARBA00022490"/>
    </source>
</evidence>
<dbReference type="GO" id="GO:0006109">
    <property type="term" value="P:regulation of carbohydrate metabolic process"/>
    <property type="evidence" value="ECO:0007669"/>
    <property type="project" value="InterPro"/>
</dbReference>
<comment type="caution">
    <text evidence="5">The sequence shown here is derived from an EMBL/GenBank/DDBJ whole genome shotgun (WGS) entry which is preliminary data.</text>
</comment>
<keyword evidence="4" id="KW-0678">Repressor</keyword>
<comment type="subunit">
    <text evidence="4">Homodimer; the beta-strands of each monomer intercalate to form a hydrophobic core, while the alpha-helices form wings that extend away from the core.</text>
</comment>
<evidence type="ECO:0000256" key="3">
    <source>
        <dbReference type="ARBA" id="ARBA00022884"/>
    </source>
</evidence>
<dbReference type="InterPro" id="IPR003751">
    <property type="entry name" value="CsrA"/>
</dbReference>
<dbReference type="GO" id="GO:1902208">
    <property type="term" value="P:regulation of bacterial-type flagellum assembly"/>
    <property type="evidence" value="ECO:0007669"/>
    <property type="project" value="UniProtKB-UniRule"/>
</dbReference>
<dbReference type="Pfam" id="PF02599">
    <property type="entry name" value="CsrA"/>
    <property type="match status" value="1"/>
</dbReference>
<evidence type="ECO:0000256" key="4">
    <source>
        <dbReference type="HAMAP-Rule" id="MF_00167"/>
    </source>
</evidence>
<keyword evidence="1 4" id="KW-0963">Cytoplasm</keyword>
<keyword evidence="3 4" id="KW-0694">RNA-binding</keyword>
<comment type="subcellular location">
    <subcellularLocation>
        <location evidence="4">Cytoplasm</location>
    </subcellularLocation>
</comment>
<comment type="similarity">
    <text evidence="4">Belongs to the CsrA/RsmA family.</text>
</comment>
<dbReference type="EMBL" id="DSOK01000125">
    <property type="protein sequence ID" value="HEN14645.1"/>
    <property type="molecule type" value="Genomic_DNA"/>
</dbReference>
<name>A0A7C2JXY5_9PLAN</name>
<dbReference type="GO" id="GO:0005829">
    <property type="term" value="C:cytosol"/>
    <property type="evidence" value="ECO:0007669"/>
    <property type="project" value="TreeGrafter"/>
</dbReference>
<dbReference type="PANTHER" id="PTHR34984">
    <property type="entry name" value="CARBON STORAGE REGULATOR"/>
    <property type="match status" value="1"/>
</dbReference>
<evidence type="ECO:0000313" key="5">
    <source>
        <dbReference type="EMBL" id="HEN14645.1"/>
    </source>
</evidence>
<comment type="function">
    <text evidence="4">A translational regulator that binds mRNA to regulate translation initiation and/or mRNA stability. Usually binds in the 5'-UTR at or near the Shine-Dalgarno sequence preventing ribosome-binding, thus repressing translation. Its main target seems to be the major flagellin gene, while its function is anatagonized by FliW.</text>
</comment>
<dbReference type="GO" id="GO:0044781">
    <property type="term" value="P:bacterial-type flagellum organization"/>
    <property type="evidence" value="ECO:0007669"/>
    <property type="project" value="UniProtKB-KW"/>
</dbReference>
<dbReference type="GO" id="GO:0045947">
    <property type="term" value="P:negative regulation of translational initiation"/>
    <property type="evidence" value="ECO:0007669"/>
    <property type="project" value="UniProtKB-UniRule"/>
</dbReference>
<keyword evidence="2 4" id="KW-0810">Translation regulation</keyword>
<proteinExistence type="inferred from homology"/>
<gene>
    <name evidence="4" type="primary">csrA</name>
    <name evidence="5" type="ORF">ENQ76_04145</name>
</gene>
<organism evidence="5">
    <name type="scientific">Schlesneria paludicola</name>
    <dbReference type="NCBI Taxonomy" id="360056"/>
    <lineage>
        <taxon>Bacteria</taxon>
        <taxon>Pseudomonadati</taxon>
        <taxon>Planctomycetota</taxon>
        <taxon>Planctomycetia</taxon>
        <taxon>Planctomycetales</taxon>
        <taxon>Planctomycetaceae</taxon>
        <taxon>Schlesneria</taxon>
    </lineage>
</organism>
<sequence>MLVLTRKRDGVIRIGENIVIRVIRTGKSSVKIGVEAPANVRVVRGELSPLLVHTSDVADAAHPADAELELIHH</sequence>
<reference evidence="5" key="1">
    <citation type="journal article" date="2020" name="mSystems">
        <title>Genome- and Community-Level Interaction Insights into Carbon Utilization and Element Cycling Functions of Hydrothermarchaeota in Hydrothermal Sediment.</title>
        <authorList>
            <person name="Zhou Z."/>
            <person name="Liu Y."/>
            <person name="Xu W."/>
            <person name="Pan J."/>
            <person name="Luo Z.H."/>
            <person name="Li M."/>
        </authorList>
    </citation>
    <scope>NUCLEOTIDE SEQUENCE [LARGE SCALE GENOMIC DNA]</scope>
    <source>
        <strain evidence="5">SpSt-339</strain>
    </source>
</reference>
<dbReference type="PANTHER" id="PTHR34984:SF1">
    <property type="entry name" value="CARBON STORAGE REGULATOR"/>
    <property type="match status" value="1"/>
</dbReference>
<dbReference type="InterPro" id="IPR036107">
    <property type="entry name" value="CsrA_sf"/>
</dbReference>
<dbReference type="GO" id="GO:0048027">
    <property type="term" value="F:mRNA 5'-UTR binding"/>
    <property type="evidence" value="ECO:0007669"/>
    <property type="project" value="UniProtKB-UniRule"/>
</dbReference>
<dbReference type="HAMAP" id="MF_00167">
    <property type="entry name" value="CsrA"/>
    <property type="match status" value="1"/>
</dbReference>
<dbReference type="AlphaFoldDB" id="A0A7C2JXY5"/>
<evidence type="ECO:0000256" key="2">
    <source>
        <dbReference type="ARBA" id="ARBA00022845"/>
    </source>
</evidence>
<dbReference type="SUPFAM" id="SSF117130">
    <property type="entry name" value="CsrA-like"/>
    <property type="match status" value="1"/>
</dbReference>
<keyword evidence="4" id="KW-1005">Bacterial flagellum biogenesis</keyword>